<protein>
    <submittedName>
        <fullName evidence="2">Uncharacterized protein</fullName>
    </submittedName>
</protein>
<evidence type="ECO:0000313" key="3">
    <source>
        <dbReference type="Proteomes" id="UP000526734"/>
    </source>
</evidence>
<feature type="compositionally biased region" description="Low complexity" evidence="1">
    <location>
        <begin position="9"/>
        <end position="26"/>
    </location>
</feature>
<dbReference type="AlphaFoldDB" id="A0A7W3VY40"/>
<reference evidence="2 3" key="1">
    <citation type="submission" date="2020-08" db="EMBL/GenBank/DDBJ databases">
        <title>Amycolatopsis sp. nov. DR6-1 isolated from Dendrobium heterocarpum.</title>
        <authorList>
            <person name="Tedsree N."/>
            <person name="Kuncharoen N."/>
            <person name="Likhitwitayawuid K."/>
            <person name="Tanasupawat S."/>
        </authorList>
    </citation>
    <scope>NUCLEOTIDE SEQUENCE [LARGE SCALE GENOMIC DNA]</scope>
    <source>
        <strain evidence="2 3">DR6-1</strain>
    </source>
</reference>
<proteinExistence type="predicted"/>
<accession>A0A7W3VY40</accession>
<dbReference type="EMBL" id="JACGZW010000005">
    <property type="protein sequence ID" value="MBB1154837.1"/>
    <property type="molecule type" value="Genomic_DNA"/>
</dbReference>
<gene>
    <name evidence="2" type="ORF">H4281_16980</name>
</gene>
<name>A0A7W3VY40_9PSEU</name>
<keyword evidence="3" id="KW-1185">Reference proteome</keyword>
<sequence>MKIQQSPVPSAAAGEAARRASPGSRPTFPGRPSADARSVRAAGLAPVVVASARGVAARLAAAGFARGSVGEVRP</sequence>
<comment type="caution">
    <text evidence="2">The sequence shown here is derived from an EMBL/GenBank/DDBJ whole genome shotgun (WGS) entry which is preliminary data.</text>
</comment>
<evidence type="ECO:0000256" key="1">
    <source>
        <dbReference type="SAM" id="MobiDB-lite"/>
    </source>
</evidence>
<dbReference type="Proteomes" id="UP000526734">
    <property type="component" value="Unassembled WGS sequence"/>
</dbReference>
<organism evidence="2 3">
    <name type="scientific">Amycolatopsis dendrobii</name>
    <dbReference type="NCBI Taxonomy" id="2760662"/>
    <lineage>
        <taxon>Bacteria</taxon>
        <taxon>Bacillati</taxon>
        <taxon>Actinomycetota</taxon>
        <taxon>Actinomycetes</taxon>
        <taxon>Pseudonocardiales</taxon>
        <taxon>Pseudonocardiaceae</taxon>
        <taxon>Amycolatopsis</taxon>
    </lineage>
</organism>
<feature type="region of interest" description="Disordered" evidence="1">
    <location>
        <begin position="1"/>
        <end position="37"/>
    </location>
</feature>
<dbReference type="RefSeq" id="WP_182891889.1">
    <property type="nucleotide sequence ID" value="NZ_JACGZW010000005.1"/>
</dbReference>
<evidence type="ECO:0000313" key="2">
    <source>
        <dbReference type="EMBL" id="MBB1154837.1"/>
    </source>
</evidence>